<proteinExistence type="predicted"/>
<dbReference type="AlphaFoldDB" id="A0A814UIN1"/>
<reference evidence="1" key="1">
    <citation type="submission" date="2021-02" db="EMBL/GenBank/DDBJ databases">
        <authorList>
            <person name="Nowell W R."/>
        </authorList>
    </citation>
    <scope>NUCLEOTIDE SEQUENCE</scope>
</reference>
<dbReference type="EMBL" id="CAJNOO010001590">
    <property type="protein sequence ID" value="CAF1174610.1"/>
    <property type="molecule type" value="Genomic_DNA"/>
</dbReference>
<evidence type="ECO:0000313" key="1">
    <source>
        <dbReference type="EMBL" id="CAF1174610.1"/>
    </source>
</evidence>
<comment type="caution">
    <text evidence="1">The sequence shown here is derived from an EMBL/GenBank/DDBJ whole genome shotgun (WGS) entry which is preliminary data.</text>
</comment>
<accession>A0A814UIN1</accession>
<dbReference type="Proteomes" id="UP000663882">
    <property type="component" value="Unassembled WGS sequence"/>
</dbReference>
<gene>
    <name evidence="1" type="ORF">RFH988_LOCUS23167</name>
</gene>
<feature type="non-terminal residue" evidence="1">
    <location>
        <position position="1"/>
    </location>
</feature>
<sequence>HPFPRPLYTTQKKKLLFYYDEIINILYQQGKSYVFCIIKCYIKHNNLFEKLKSTLSHNHI</sequence>
<name>A0A814UIN1_9BILA</name>
<protein>
    <submittedName>
        <fullName evidence="1">Uncharacterized protein</fullName>
    </submittedName>
</protein>
<evidence type="ECO:0000313" key="2">
    <source>
        <dbReference type="Proteomes" id="UP000663882"/>
    </source>
</evidence>
<organism evidence="1 2">
    <name type="scientific">Rotaria sordida</name>
    <dbReference type="NCBI Taxonomy" id="392033"/>
    <lineage>
        <taxon>Eukaryota</taxon>
        <taxon>Metazoa</taxon>
        <taxon>Spiralia</taxon>
        <taxon>Gnathifera</taxon>
        <taxon>Rotifera</taxon>
        <taxon>Eurotatoria</taxon>
        <taxon>Bdelloidea</taxon>
        <taxon>Philodinida</taxon>
        <taxon>Philodinidae</taxon>
        <taxon>Rotaria</taxon>
    </lineage>
</organism>